<proteinExistence type="predicted"/>
<dbReference type="EMBL" id="KZ857504">
    <property type="protein sequence ID" value="RDX41695.1"/>
    <property type="molecule type" value="Genomic_DNA"/>
</dbReference>
<sequence>WDSVNNRYVLIRPWLLFLPGDNPMQAELCSHIGLKGNFFCRCCHAGGDKKFKSSNDGYSSMMAVGTARTPKATREAILNHLTMATRAAAEKPLKEAITTSGVKDSFAMPIINRLLTKGKLLRKATAARKGLSPEDVNAQLYADLMRKKDVTVMNPLLSMSGFDVHKDTPVEPLHTHLLGVVKYFWAQTVWVLEKSGHFDEFQAR</sequence>
<dbReference type="STRING" id="139420.A0A371CN35"/>
<organism evidence="1 2">
    <name type="scientific">Lentinus brumalis</name>
    <dbReference type="NCBI Taxonomy" id="2498619"/>
    <lineage>
        <taxon>Eukaryota</taxon>
        <taxon>Fungi</taxon>
        <taxon>Dikarya</taxon>
        <taxon>Basidiomycota</taxon>
        <taxon>Agaricomycotina</taxon>
        <taxon>Agaricomycetes</taxon>
        <taxon>Polyporales</taxon>
        <taxon>Polyporaceae</taxon>
        <taxon>Lentinus</taxon>
    </lineage>
</organism>
<keyword evidence="2" id="KW-1185">Reference proteome</keyword>
<dbReference type="AlphaFoldDB" id="A0A371CN35"/>
<name>A0A371CN35_9APHY</name>
<accession>A0A371CN35</accession>
<dbReference type="Proteomes" id="UP000256964">
    <property type="component" value="Unassembled WGS sequence"/>
</dbReference>
<evidence type="ECO:0000313" key="2">
    <source>
        <dbReference type="Proteomes" id="UP000256964"/>
    </source>
</evidence>
<reference evidence="1 2" key="1">
    <citation type="journal article" date="2018" name="Biotechnol. Biofuels">
        <title>Integrative visual omics of the white-rot fungus Polyporus brumalis exposes the biotechnological potential of its oxidative enzymes for delignifying raw plant biomass.</title>
        <authorList>
            <person name="Miyauchi S."/>
            <person name="Rancon A."/>
            <person name="Drula E."/>
            <person name="Hage H."/>
            <person name="Chaduli D."/>
            <person name="Favel A."/>
            <person name="Grisel S."/>
            <person name="Henrissat B."/>
            <person name="Herpoel-Gimbert I."/>
            <person name="Ruiz-Duenas F.J."/>
            <person name="Chevret D."/>
            <person name="Hainaut M."/>
            <person name="Lin J."/>
            <person name="Wang M."/>
            <person name="Pangilinan J."/>
            <person name="Lipzen A."/>
            <person name="Lesage-Meessen L."/>
            <person name="Navarro D."/>
            <person name="Riley R."/>
            <person name="Grigoriev I.V."/>
            <person name="Zhou S."/>
            <person name="Raouche S."/>
            <person name="Rosso M.N."/>
        </authorList>
    </citation>
    <scope>NUCLEOTIDE SEQUENCE [LARGE SCALE GENOMIC DNA]</scope>
    <source>
        <strain evidence="1 2">BRFM 1820</strain>
    </source>
</reference>
<gene>
    <name evidence="1" type="ORF">OH76DRAFT_1364090</name>
</gene>
<protein>
    <submittedName>
        <fullName evidence="1">Uncharacterized protein</fullName>
    </submittedName>
</protein>
<feature type="non-terminal residue" evidence="1">
    <location>
        <position position="1"/>
    </location>
</feature>
<evidence type="ECO:0000313" key="1">
    <source>
        <dbReference type="EMBL" id="RDX41695.1"/>
    </source>
</evidence>
<dbReference type="OrthoDB" id="2506088at2759"/>